<feature type="domain" description="DUF397" evidence="1">
    <location>
        <begin position="4"/>
        <end position="57"/>
    </location>
</feature>
<accession>A0A1H6B341</accession>
<evidence type="ECO:0000313" key="3">
    <source>
        <dbReference type="Proteomes" id="UP000236723"/>
    </source>
</evidence>
<protein>
    <recommendedName>
        <fullName evidence="1">DUF397 domain-containing protein</fullName>
    </recommendedName>
</protein>
<dbReference type="RefSeq" id="WP_327372962.1">
    <property type="nucleotide sequence ID" value="NZ_FNVO01000006.1"/>
</dbReference>
<gene>
    <name evidence="2" type="ORF">SAMN04489712_106198</name>
</gene>
<proteinExistence type="predicted"/>
<dbReference type="Proteomes" id="UP000236723">
    <property type="component" value="Unassembled WGS sequence"/>
</dbReference>
<reference evidence="3" key="1">
    <citation type="submission" date="2016-10" db="EMBL/GenBank/DDBJ databases">
        <authorList>
            <person name="Varghese N."/>
            <person name="Submissions S."/>
        </authorList>
    </citation>
    <scope>NUCLEOTIDE SEQUENCE [LARGE SCALE GENOMIC DNA]</scope>
    <source>
        <strain evidence="3">DSM 43163</strain>
    </source>
</reference>
<name>A0A1H6B341_9ACTN</name>
<evidence type="ECO:0000313" key="2">
    <source>
        <dbReference type="EMBL" id="SEG55030.1"/>
    </source>
</evidence>
<dbReference type="InterPro" id="IPR007278">
    <property type="entry name" value="DUF397"/>
</dbReference>
<keyword evidence="3" id="KW-1185">Reference proteome</keyword>
<dbReference type="AlphaFoldDB" id="A0A1H6B341"/>
<evidence type="ECO:0000259" key="1">
    <source>
        <dbReference type="Pfam" id="PF04149"/>
    </source>
</evidence>
<sequence length="63" mass="6805">MIIHWRKSSHSSGVNDAHCVEVGRLPQGVGVRDSKNPAAGHLNLSADQFTALLAQIKRHPPTP</sequence>
<dbReference type="Pfam" id="PF04149">
    <property type="entry name" value="DUF397"/>
    <property type="match status" value="1"/>
</dbReference>
<organism evidence="2 3">
    <name type="scientific">Thermomonospora echinospora</name>
    <dbReference type="NCBI Taxonomy" id="1992"/>
    <lineage>
        <taxon>Bacteria</taxon>
        <taxon>Bacillati</taxon>
        <taxon>Actinomycetota</taxon>
        <taxon>Actinomycetes</taxon>
        <taxon>Streptosporangiales</taxon>
        <taxon>Thermomonosporaceae</taxon>
        <taxon>Thermomonospora</taxon>
    </lineage>
</organism>
<dbReference type="EMBL" id="FNVO01000006">
    <property type="protein sequence ID" value="SEG55030.1"/>
    <property type="molecule type" value="Genomic_DNA"/>
</dbReference>